<dbReference type="PANTHER" id="PTHR24220">
    <property type="entry name" value="IMPORT ATP-BINDING PROTEIN"/>
    <property type="match status" value="1"/>
</dbReference>
<evidence type="ECO:0000313" key="4">
    <source>
        <dbReference type="EMBL" id="AQQ09767.1"/>
    </source>
</evidence>
<dbReference type="Pfam" id="PF00005">
    <property type="entry name" value="ABC_tran"/>
    <property type="match status" value="1"/>
</dbReference>
<dbReference type="STRING" id="1940790.L21SP3_01579"/>
<dbReference type="GO" id="GO:0022857">
    <property type="term" value="F:transmembrane transporter activity"/>
    <property type="evidence" value="ECO:0007669"/>
    <property type="project" value="TreeGrafter"/>
</dbReference>
<gene>
    <name evidence="4" type="ORF">L21SP3_01579</name>
</gene>
<dbReference type="SMART" id="SM00382">
    <property type="entry name" value="AAA"/>
    <property type="match status" value="1"/>
</dbReference>
<protein>
    <submittedName>
        <fullName evidence="4">Hemin importer ATP-binding subunit</fullName>
    </submittedName>
</protein>
<dbReference type="SUPFAM" id="SSF52540">
    <property type="entry name" value="P-loop containing nucleoside triphosphate hydrolases"/>
    <property type="match status" value="1"/>
</dbReference>
<keyword evidence="5" id="KW-1185">Reference proteome</keyword>
<dbReference type="InterPro" id="IPR027417">
    <property type="entry name" value="P-loop_NTPase"/>
</dbReference>
<dbReference type="CDD" id="cd00267">
    <property type="entry name" value="ABC_ATPase"/>
    <property type="match status" value="1"/>
</dbReference>
<reference evidence="5" key="1">
    <citation type="submission" date="2017-02" db="EMBL/GenBank/DDBJ databases">
        <title>Comparative genomics and description of representatives of a novel lineage of planctomycetes thriving in anoxic sediments.</title>
        <authorList>
            <person name="Spring S."/>
            <person name="Bunk B."/>
            <person name="Sproer C."/>
            <person name="Klenk H.-P."/>
        </authorList>
    </citation>
    <scope>NUCLEOTIDE SEQUENCE [LARGE SCALE GENOMIC DNA]</scope>
    <source>
        <strain evidence="5">L21-RPul-D3</strain>
    </source>
</reference>
<evidence type="ECO:0000256" key="2">
    <source>
        <dbReference type="ARBA" id="ARBA00022840"/>
    </source>
</evidence>
<dbReference type="GO" id="GO:0005524">
    <property type="term" value="F:ATP binding"/>
    <property type="evidence" value="ECO:0007669"/>
    <property type="project" value="UniProtKB-KW"/>
</dbReference>
<dbReference type="KEGG" id="pbu:L21SP3_01579"/>
<dbReference type="Gene3D" id="3.40.50.300">
    <property type="entry name" value="P-loop containing nucleotide triphosphate hydrolases"/>
    <property type="match status" value="1"/>
</dbReference>
<accession>A0A1Q2HQN9</accession>
<sequence>MQTFGISESRLSEKFRLKVDFSFSEAEIVLIKGPSGAGKSTLLSSIKSSLPEESFTDLDGLEFSRQCSIIDCFPTLTGGMKRLRETGLANAWSMIKPFSALSVGEKFRFRLAVALSRNEQTIICDEFCSSLDCTQAKLLSAKLRLEALRTRKSFILCTTRQELEKFLIPEVVITLSRTGRPEVRRKGGANAY</sequence>
<evidence type="ECO:0000313" key="5">
    <source>
        <dbReference type="Proteomes" id="UP000188273"/>
    </source>
</evidence>
<evidence type="ECO:0000259" key="3">
    <source>
        <dbReference type="SMART" id="SM00382"/>
    </source>
</evidence>
<organism evidence="4 5">
    <name type="scientific">Sedimentisphaera cyanobacteriorum</name>
    <dbReference type="NCBI Taxonomy" id="1940790"/>
    <lineage>
        <taxon>Bacteria</taxon>
        <taxon>Pseudomonadati</taxon>
        <taxon>Planctomycetota</taxon>
        <taxon>Phycisphaerae</taxon>
        <taxon>Sedimentisphaerales</taxon>
        <taxon>Sedimentisphaeraceae</taxon>
        <taxon>Sedimentisphaera</taxon>
    </lineage>
</organism>
<feature type="domain" description="AAA+ ATPase" evidence="3">
    <location>
        <begin position="25"/>
        <end position="188"/>
    </location>
</feature>
<dbReference type="InterPro" id="IPR015854">
    <property type="entry name" value="ABC_transpr_LolD-like"/>
</dbReference>
<dbReference type="Proteomes" id="UP000188273">
    <property type="component" value="Chromosome"/>
</dbReference>
<dbReference type="EMBL" id="CP019633">
    <property type="protein sequence ID" value="AQQ09767.1"/>
    <property type="molecule type" value="Genomic_DNA"/>
</dbReference>
<proteinExistence type="predicted"/>
<keyword evidence="1" id="KW-0547">Nucleotide-binding</keyword>
<dbReference type="InterPro" id="IPR003593">
    <property type="entry name" value="AAA+_ATPase"/>
</dbReference>
<evidence type="ECO:0000256" key="1">
    <source>
        <dbReference type="ARBA" id="ARBA00022741"/>
    </source>
</evidence>
<dbReference type="GO" id="GO:0016887">
    <property type="term" value="F:ATP hydrolysis activity"/>
    <property type="evidence" value="ECO:0007669"/>
    <property type="project" value="InterPro"/>
</dbReference>
<dbReference type="InterPro" id="IPR003439">
    <property type="entry name" value="ABC_transporter-like_ATP-bd"/>
</dbReference>
<name>A0A1Q2HQN9_9BACT</name>
<keyword evidence="2 4" id="KW-0067">ATP-binding</keyword>
<dbReference type="AlphaFoldDB" id="A0A1Q2HQN9"/>
<dbReference type="GO" id="GO:0005886">
    <property type="term" value="C:plasma membrane"/>
    <property type="evidence" value="ECO:0007669"/>
    <property type="project" value="TreeGrafter"/>
</dbReference>